<dbReference type="STRING" id="246191.SAMN05660337_2903"/>
<keyword evidence="9" id="KW-0963">Cytoplasm</keyword>
<proteinExistence type="inferred from homology"/>
<comment type="pathway">
    <text evidence="3">Lipid metabolism; malonyl-CoA biosynthesis; malonyl-CoA from acetyl-CoA: step 1/1.</text>
</comment>
<evidence type="ECO:0000259" key="20">
    <source>
        <dbReference type="PROSITE" id="PS50989"/>
    </source>
</evidence>
<evidence type="ECO:0000256" key="7">
    <source>
        <dbReference type="ARBA" id="ARBA00011883"/>
    </source>
</evidence>
<dbReference type="RefSeq" id="WP_092162352.1">
    <property type="nucleotide sequence ID" value="NZ_FNGA01000004.1"/>
</dbReference>
<dbReference type="InterPro" id="IPR011762">
    <property type="entry name" value="COA_CT_N"/>
</dbReference>
<organism evidence="21 22">
    <name type="scientific">Maridesulfovibrio ferrireducens</name>
    <dbReference type="NCBI Taxonomy" id="246191"/>
    <lineage>
        <taxon>Bacteria</taxon>
        <taxon>Pseudomonadati</taxon>
        <taxon>Thermodesulfobacteriota</taxon>
        <taxon>Desulfovibrionia</taxon>
        <taxon>Desulfovibrionales</taxon>
        <taxon>Desulfovibrionaceae</taxon>
        <taxon>Maridesulfovibrio</taxon>
    </lineage>
</organism>
<sequence>MNTDKRIDALTKRLDYIKDIFKNQENVNVAMLSSELGECNELRSKISHQDLERQLVRLEDLFSFLEVKLEKELTPMDRVRIVRHPQRICLTDILENVYDNYTELGGLGEFSIDPAMVIAQACIARRVGNKIVNQPVMVIGQEKGHGQEFRNGGSVKPWGNAKALHYMKVAEAEGIPIHTYIFTPGSYPVEEYPGAAQQIAKNIYGMSRINVPIVAVISEGGSGGAEAIGLADRRLMLSHGYYSVISPEGAAAIEANLHRGERVSEELITRCARRLCITAEDNFRLGYVDRIIREPVLGARPHNYDFFRKLRSEIIRATNEACISAKWKKPFRATFLRHKSSEEDLFMRWDLSGRARTRLVERRHEKFRNLSTSAYMDNRSLVLKMGSALQGVAWSTRSWVLYNMIGRVVRFAKQGVEGIQSEAHLIKNRTSRLLKNGNGKSVSENKISREMRDKLLCLSGPCGGPCLEDGQWKYRSPQSSADRTLTCPNSKEEGCLDLWGPDLFGDFGGVCSTCGHHFPMEYQWYLYNVFNYAEGFEFNSGIESANPLDYEGFDLKLNEIRKKTGLRSSCITFETRMEDINAVVICIAAPFRGGSIGAAEGEKIIRAAERAQRKQLPLIAYVHGTAGIRIQEGTHGVIQMPRCTMAVRRYMDAGGLYLVVYDTNSYGGSVASFLGCSPYQFGIRSSRIGFAGPRVISETIGMNVHPNYHIAWNALARGHIQGIWDRREMSKNVHQSLLTMGGRNLYYR</sequence>
<comment type="similarity">
    <text evidence="5">In the N-terminal section; belongs to the AccD/PCCB family.</text>
</comment>
<evidence type="ECO:0000313" key="22">
    <source>
        <dbReference type="Proteomes" id="UP000199053"/>
    </source>
</evidence>
<keyword evidence="16" id="KW-0275">Fatty acid biosynthesis</keyword>
<dbReference type="InterPro" id="IPR000438">
    <property type="entry name" value="Acetyl_CoA_COase_Trfase_b_su"/>
</dbReference>
<evidence type="ECO:0000256" key="6">
    <source>
        <dbReference type="ARBA" id="ARBA00011664"/>
    </source>
</evidence>
<keyword evidence="13" id="KW-0276">Fatty acid metabolism</keyword>
<comment type="function">
    <text evidence="17">Component of the acetyl coenzyme A carboxylase (ACC) complex. Biotin carboxylase (BC) catalyzes the carboxylation of biotin on its carrier protein (BCCP) and then the CO(2) group is transferred by the transcarboxylase to acetyl-CoA to form malonyl-CoA.</text>
</comment>
<keyword evidence="14" id="KW-0067">ATP-binding</keyword>
<comment type="catalytic activity">
    <reaction evidence="18">
        <text>N(6)-carboxybiotinyl-L-lysyl-[protein] + acetyl-CoA = N(6)-biotinyl-L-lysyl-[protein] + malonyl-CoA</text>
        <dbReference type="Rhea" id="RHEA:54728"/>
        <dbReference type="Rhea" id="RHEA-COMP:10505"/>
        <dbReference type="Rhea" id="RHEA-COMP:10506"/>
        <dbReference type="ChEBI" id="CHEBI:57288"/>
        <dbReference type="ChEBI" id="CHEBI:57384"/>
        <dbReference type="ChEBI" id="CHEBI:83144"/>
        <dbReference type="ChEBI" id="CHEBI:83145"/>
        <dbReference type="EC" id="2.1.3.15"/>
    </reaction>
</comment>
<dbReference type="AlphaFoldDB" id="A0A1G9JQX3"/>
<dbReference type="GO" id="GO:0009317">
    <property type="term" value="C:acetyl-CoA carboxylase complex"/>
    <property type="evidence" value="ECO:0007669"/>
    <property type="project" value="InterPro"/>
</dbReference>
<dbReference type="InterPro" id="IPR001095">
    <property type="entry name" value="Acetyl_CoA_COase_a_su"/>
</dbReference>
<dbReference type="GO" id="GO:2001295">
    <property type="term" value="P:malonyl-CoA biosynthetic process"/>
    <property type="evidence" value="ECO:0007669"/>
    <property type="project" value="UniProtKB-UniPathway"/>
</dbReference>
<keyword evidence="10" id="KW-0444">Lipid biosynthesis</keyword>
<dbReference type="SUPFAM" id="SSF52096">
    <property type="entry name" value="ClpP/crotonase"/>
    <property type="match status" value="2"/>
</dbReference>
<dbReference type="UniPathway" id="UPA00655">
    <property type="reaction ID" value="UER00711"/>
</dbReference>
<comment type="subunit">
    <text evidence="6">Acetyl-CoA carboxylase is a heterotetramer composed of biotin carboxyl carrier protein (AccB), biotin carboxylase (AccC) and two subunits of ACCase subunit beta/alpha.</text>
</comment>
<evidence type="ECO:0000256" key="11">
    <source>
        <dbReference type="ARBA" id="ARBA00022679"/>
    </source>
</evidence>
<accession>A0A1G9JQX3</accession>
<dbReference type="GO" id="GO:0006633">
    <property type="term" value="P:fatty acid biosynthetic process"/>
    <property type="evidence" value="ECO:0007669"/>
    <property type="project" value="UniProtKB-KW"/>
</dbReference>
<evidence type="ECO:0000256" key="3">
    <source>
        <dbReference type="ARBA" id="ARBA00004956"/>
    </source>
</evidence>
<evidence type="ECO:0000256" key="4">
    <source>
        <dbReference type="ARBA" id="ARBA00006276"/>
    </source>
</evidence>
<reference evidence="22" key="1">
    <citation type="submission" date="2016-10" db="EMBL/GenBank/DDBJ databases">
        <authorList>
            <person name="Varghese N."/>
            <person name="Submissions S."/>
        </authorList>
    </citation>
    <scope>NUCLEOTIDE SEQUENCE [LARGE SCALE GENOMIC DNA]</scope>
    <source>
        <strain evidence="22">DSM 16995</strain>
    </source>
</reference>
<keyword evidence="15" id="KW-0443">Lipid metabolism</keyword>
<dbReference type="EC" id="2.1.3.15" evidence="7"/>
<keyword evidence="12" id="KW-0547">Nucleotide-binding</keyword>
<evidence type="ECO:0000256" key="9">
    <source>
        <dbReference type="ARBA" id="ARBA00022490"/>
    </source>
</evidence>
<dbReference type="GO" id="GO:0005524">
    <property type="term" value="F:ATP binding"/>
    <property type="evidence" value="ECO:0007669"/>
    <property type="project" value="UniProtKB-KW"/>
</dbReference>
<dbReference type="PANTHER" id="PTHR42853:SF3">
    <property type="entry name" value="ACETYL-COENZYME A CARBOXYLASE CARBOXYL TRANSFERASE SUBUNIT ALPHA, CHLOROPLASTIC"/>
    <property type="match status" value="1"/>
</dbReference>
<evidence type="ECO:0000313" key="21">
    <source>
        <dbReference type="EMBL" id="SDL39615.1"/>
    </source>
</evidence>
<evidence type="ECO:0000256" key="14">
    <source>
        <dbReference type="ARBA" id="ARBA00022840"/>
    </source>
</evidence>
<comment type="subcellular location">
    <subcellularLocation>
        <location evidence="2">Cytoplasm</location>
    </subcellularLocation>
</comment>
<dbReference type="Gene3D" id="3.90.226.10">
    <property type="entry name" value="2-enoyl-CoA Hydratase, Chain A, domain 1"/>
    <property type="match status" value="2"/>
</dbReference>
<dbReference type="GO" id="GO:0003989">
    <property type="term" value="F:acetyl-CoA carboxylase activity"/>
    <property type="evidence" value="ECO:0007669"/>
    <property type="project" value="InterPro"/>
</dbReference>
<dbReference type="Proteomes" id="UP000199053">
    <property type="component" value="Unassembled WGS sequence"/>
</dbReference>
<evidence type="ECO:0000256" key="5">
    <source>
        <dbReference type="ARBA" id="ARBA00010284"/>
    </source>
</evidence>
<evidence type="ECO:0000256" key="15">
    <source>
        <dbReference type="ARBA" id="ARBA00023098"/>
    </source>
</evidence>
<evidence type="ECO:0000256" key="17">
    <source>
        <dbReference type="ARBA" id="ARBA00025280"/>
    </source>
</evidence>
<dbReference type="PRINTS" id="PR01070">
    <property type="entry name" value="ACCCTRFRASEB"/>
</dbReference>
<evidence type="ECO:0000256" key="13">
    <source>
        <dbReference type="ARBA" id="ARBA00022832"/>
    </source>
</evidence>
<comment type="similarity">
    <text evidence="4">In the C-terminal section; belongs to the AccA family.</text>
</comment>
<dbReference type="InterPro" id="IPR029045">
    <property type="entry name" value="ClpP/crotonase-like_dom_sf"/>
</dbReference>
<keyword evidence="22" id="KW-1185">Reference proteome</keyword>
<dbReference type="Pfam" id="PF03255">
    <property type="entry name" value="ACCA"/>
    <property type="match status" value="1"/>
</dbReference>
<dbReference type="PROSITE" id="PS50989">
    <property type="entry name" value="COA_CT_CTER"/>
    <property type="match status" value="1"/>
</dbReference>
<evidence type="ECO:0000256" key="8">
    <source>
        <dbReference type="ARBA" id="ARBA00018312"/>
    </source>
</evidence>
<dbReference type="PROSITE" id="PS50980">
    <property type="entry name" value="COA_CT_NTER"/>
    <property type="match status" value="1"/>
</dbReference>
<dbReference type="EMBL" id="FNGA01000004">
    <property type="protein sequence ID" value="SDL39615.1"/>
    <property type="molecule type" value="Genomic_DNA"/>
</dbReference>
<name>A0A1G9JQX3_9BACT</name>
<evidence type="ECO:0000256" key="1">
    <source>
        <dbReference type="ARBA" id="ARBA00001947"/>
    </source>
</evidence>
<gene>
    <name evidence="21" type="ORF">SAMN05660337_2903</name>
</gene>
<evidence type="ECO:0000256" key="10">
    <source>
        <dbReference type="ARBA" id="ARBA00022516"/>
    </source>
</evidence>
<comment type="cofactor">
    <cofactor evidence="1">
        <name>Zn(2+)</name>
        <dbReference type="ChEBI" id="CHEBI:29105"/>
    </cofactor>
</comment>
<feature type="domain" description="CoA carboxyltransferase C-terminal" evidence="20">
    <location>
        <begin position="50"/>
        <end position="325"/>
    </location>
</feature>
<dbReference type="InterPro" id="IPR011763">
    <property type="entry name" value="COA_CT_C"/>
</dbReference>
<feature type="domain" description="CoA carboxyltransferase N-terminal" evidence="19">
    <location>
        <begin position="488"/>
        <end position="748"/>
    </location>
</feature>
<dbReference type="OrthoDB" id="9772975at2"/>
<evidence type="ECO:0000256" key="2">
    <source>
        <dbReference type="ARBA" id="ARBA00004496"/>
    </source>
</evidence>
<dbReference type="GO" id="GO:0016743">
    <property type="term" value="F:carboxyl- or carbamoyltransferase activity"/>
    <property type="evidence" value="ECO:0007669"/>
    <property type="project" value="InterPro"/>
</dbReference>
<dbReference type="PANTHER" id="PTHR42853">
    <property type="entry name" value="ACETYL-COENZYME A CARBOXYLASE CARBOXYL TRANSFERASE SUBUNIT ALPHA"/>
    <property type="match status" value="1"/>
</dbReference>
<keyword evidence="11 21" id="KW-0808">Transferase</keyword>
<evidence type="ECO:0000256" key="12">
    <source>
        <dbReference type="ARBA" id="ARBA00022741"/>
    </source>
</evidence>
<evidence type="ECO:0000256" key="16">
    <source>
        <dbReference type="ARBA" id="ARBA00023160"/>
    </source>
</evidence>
<protein>
    <recommendedName>
        <fullName evidence="8">Acetyl-coenzyme A carboxylase carboxyl transferase subunits beta/alpha</fullName>
        <ecNumber evidence="7">2.1.3.15</ecNumber>
    </recommendedName>
</protein>
<evidence type="ECO:0000259" key="19">
    <source>
        <dbReference type="PROSITE" id="PS50980"/>
    </source>
</evidence>
<evidence type="ECO:0000256" key="18">
    <source>
        <dbReference type="ARBA" id="ARBA00049152"/>
    </source>
</evidence>